<name>A0AA42QC90_ECTOL</name>
<accession>A0AA42QC90</accession>
<gene>
    <name evidence="1" type="ORF">N5J11_11395</name>
</gene>
<protein>
    <submittedName>
        <fullName evidence="1">Uncharacterized protein</fullName>
    </submittedName>
</protein>
<evidence type="ECO:0000313" key="2">
    <source>
        <dbReference type="Proteomes" id="UP001161697"/>
    </source>
</evidence>
<dbReference type="InterPro" id="IPR046583">
    <property type="entry name" value="DUF6631"/>
</dbReference>
<comment type="caution">
    <text evidence="1">The sequence shown here is derived from an EMBL/GenBank/DDBJ whole genome shotgun (WGS) entry which is preliminary data.</text>
</comment>
<dbReference type="AlphaFoldDB" id="A0AA42QC90"/>
<reference evidence="1" key="1">
    <citation type="submission" date="2022-09" db="EMBL/GenBank/DDBJ databases">
        <title>Intensive care unit water sources are persistently colonized with multi-drug resistant bacteria and are the site of extensive horizontal gene transfer of antibiotic resistance genes.</title>
        <authorList>
            <person name="Diorio-Toth L."/>
        </authorList>
    </citation>
    <scope>NUCLEOTIDE SEQUENCE</scope>
    <source>
        <strain evidence="1">GD03704</strain>
    </source>
</reference>
<dbReference type="RefSeq" id="WP_279534358.1">
    <property type="nucleotide sequence ID" value="NZ_CP104579.1"/>
</dbReference>
<dbReference type="EMBL" id="JAOCJE010000001">
    <property type="protein sequence ID" value="MDH1339831.1"/>
    <property type="molecule type" value="Genomic_DNA"/>
</dbReference>
<organism evidence="1 2">
    <name type="scientific">Ectopseudomonas oleovorans</name>
    <name type="common">Pseudomonas oleovorans</name>
    <dbReference type="NCBI Taxonomy" id="301"/>
    <lineage>
        <taxon>Bacteria</taxon>
        <taxon>Pseudomonadati</taxon>
        <taxon>Pseudomonadota</taxon>
        <taxon>Gammaproteobacteria</taxon>
        <taxon>Pseudomonadales</taxon>
        <taxon>Pseudomonadaceae</taxon>
        <taxon>Ectopseudomonas</taxon>
    </lineage>
</organism>
<evidence type="ECO:0000313" key="1">
    <source>
        <dbReference type="EMBL" id="MDH1339831.1"/>
    </source>
</evidence>
<proteinExistence type="predicted"/>
<sequence>MGERVARPRSGKAVAAKEEQGANDLEVLHPNRSATIAGREVVVREYGFVEGMKMLGMLEPFLADLKQLMEDDQPLTVAACSVLFSQHMDVITEAVAVAADVDVEWLAELSQDDGYHLIMLWWSANGPFYIRTARNRIFADRVERARATVGQTSTQP</sequence>
<dbReference type="Pfam" id="PF20336">
    <property type="entry name" value="DUF6631"/>
    <property type="match status" value="1"/>
</dbReference>
<dbReference type="Proteomes" id="UP001161697">
    <property type="component" value="Unassembled WGS sequence"/>
</dbReference>